<evidence type="ECO:0000256" key="1">
    <source>
        <dbReference type="SAM" id="SignalP"/>
    </source>
</evidence>
<reference evidence="3 4" key="1">
    <citation type="journal article" date="2019" name="Sci. Rep.">
        <title>A high-quality genome of Eragrostis curvula grass provides insights into Poaceae evolution and supports new strategies to enhance forage quality.</title>
        <authorList>
            <person name="Carballo J."/>
            <person name="Santos B.A.C.M."/>
            <person name="Zappacosta D."/>
            <person name="Garbus I."/>
            <person name="Selva J.P."/>
            <person name="Gallo C.A."/>
            <person name="Diaz A."/>
            <person name="Albertini E."/>
            <person name="Caccamo M."/>
            <person name="Echenique V."/>
        </authorList>
    </citation>
    <scope>NUCLEOTIDE SEQUENCE [LARGE SCALE GENOMIC DNA]</scope>
    <source>
        <strain evidence="4">cv. Victoria</strain>
        <tissue evidence="3">Leaf</tissue>
    </source>
</reference>
<proteinExistence type="predicted"/>
<dbReference type="AlphaFoldDB" id="A0A5J9SLN9"/>
<dbReference type="Pfam" id="PF24289">
    <property type="entry name" value="DUF7477"/>
    <property type="match status" value="1"/>
</dbReference>
<accession>A0A5J9SLN9</accession>
<feature type="domain" description="DUF7477" evidence="2">
    <location>
        <begin position="19"/>
        <end position="143"/>
    </location>
</feature>
<feature type="signal peptide" evidence="1">
    <location>
        <begin position="1"/>
        <end position="26"/>
    </location>
</feature>
<dbReference type="InterPro" id="IPR055900">
    <property type="entry name" value="DUF7477"/>
</dbReference>
<comment type="caution">
    <text evidence="3">The sequence shown here is derived from an EMBL/GenBank/DDBJ whole genome shotgun (WGS) entry which is preliminary data.</text>
</comment>
<dbReference type="EMBL" id="RWGY01000662">
    <property type="protein sequence ID" value="TVT99896.1"/>
    <property type="molecule type" value="Genomic_DNA"/>
</dbReference>
<gene>
    <name evidence="3" type="ORF">EJB05_54708</name>
</gene>
<feature type="chain" id="PRO_5023873012" description="DUF7477 domain-containing protein" evidence="1">
    <location>
        <begin position="27"/>
        <end position="186"/>
    </location>
</feature>
<name>A0A5J9SLN9_9POAL</name>
<protein>
    <recommendedName>
        <fullName evidence="2">DUF7477 domain-containing protein</fullName>
    </recommendedName>
</protein>
<dbReference type="OrthoDB" id="1890401at2759"/>
<keyword evidence="4" id="KW-1185">Reference proteome</keyword>
<dbReference type="Proteomes" id="UP000324897">
    <property type="component" value="Unassembled WGS sequence"/>
</dbReference>
<evidence type="ECO:0000313" key="3">
    <source>
        <dbReference type="EMBL" id="TVT99896.1"/>
    </source>
</evidence>
<sequence length="186" mass="20837">MRGLLGFEVDIVLILVLLTITGVSYSQQSYKVSESFPYKWINKKWKEGYHVTTMATAGNRWVVVMSKNAGYTKQVVELDFLYPSEGIHQRWGAGYRITSTAATPDQAAFILSMKKKKQFEETQETLRTSTFPVNHVKVHLRKNGARTCTLPTSAMGEPCVDDDDCTTLKLQMKALEIPVEPAGEGV</sequence>
<evidence type="ECO:0000259" key="2">
    <source>
        <dbReference type="Pfam" id="PF24289"/>
    </source>
</evidence>
<feature type="non-terminal residue" evidence="3">
    <location>
        <position position="1"/>
    </location>
</feature>
<organism evidence="3 4">
    <name type="scientific">Eragrostis curvula</name>
    <name type="common">weeping love grass</name>
    <dbReference type="NCBI Taxonomy" id="38414"/>
    <lineage>
        <taxon>Eukaryota</taxon>
        <taxon>Viridiplantae</taxon>
        <taxon>Streptophyta</taxon>
        <taxon>Embryophyta</taxon>
        <taxon>Tracheophyta</taxon>
        <taxon>Spermatophyta</taxon>
        <taxon>Magnoliopsida</taxon>
        <taxon>Liliopsida</taxon>
        <taxon>Poales</taxon>
        <taxon>Poaceae</taxon>
        <taxon>PACMAD clade</taxon>
        <taxon>Chloridoideae</taxon>
        <taxon>Eragrostideae</taxon>
        <taxon>Eragrostidinae</taxon>
        <taxon>Eragrostis</taxon>
    </lineage>
</organism>
<keyword evidence="1" id="KW-0732">Signal</keyword>
<evidence type="ECO:0000313" key="4">
    <source>
        <dbReference type="Proteomes" id="UP000324897"/>
    </source>
</evidence>
<dbReference type="Gramene" id="TVT99896">
    <property type="protein sequence ID" value="TVT99896"/>
    <property type="gene ID" value="EJB05_54708"/>
</dbReference>